<sequence length="113" mass="11180">MQHRVHPAGGKGTDLGIQVAGEVDPVNPGVGHAGDEGSLRAGTGGGDHFRSAGGGDLHDQRTDAAGGAGDQHGLALLRTRRVHAVQCGGAGQAHGPRPGPLACAYVLATRASP</sequence>
<accession>A0A4Y3RY97</accession>
<dbReference type="Proteomes" id="UP000315226">
    <property type="component" value="Unassembled WGS sequence"/>
</dbReference>
<name>A0A4Y3RY97_9ACTN</name>
<reference evidence="2 3" key="1">
    <citation type="submission" date="2019-06" db="EMBL/GenBank/DDBJ databases">
        <title>Whole genome shotgun sequence of Streptomyces gardneri NBRC 12865.</title>
        <authorList>
            <person name="Hosoyama A."/>
            <person name="Uohara A."/>
            <person name="Ohji S."/>
            <person name="Ichikawa N."/>
        </authorList>
    </citation>
    <scope>NUCLEOTIDE SEQUENCE [LARGE SCALE GENOMIC DNA]</scope>
    <source>
        <strain evidence="2 3">NBRC 12865</strain>
    </source>
</reference>
<dbReference type="AlphaFoldDB" id="A0A4Y3RY97"/>
<proteinExistence type="predicted"/>
<keyword evidence="3" id="KW-1185">Reference proteome</keyword>
<dbReference type="EMBL" id="BJMN01000066">
    <property type="protein sequence ID" value="GEB61767.1"/>
    <property type="molecule type" value="Genomic_DNA"/>
</dbReference>
<evidence type="ECO:0000313" key="3">
    <source>
        <dbReference type="Proteomes" id="UP000315226"/>
    </source>
</evidence>
<protein>
    <submittedName>
        <fullName evidence="2">Uncharacterized protein</fullName>
    </submittedName>
</protein>
<evidence type="ECO:0000313" key="2">
    <source>
        <dbReference type="EMBL" id="GEB61767.1"/>
    </source>
</evidence>
<organism evidence="2 3">
    <name type="scientific">Streptomyces gardneri</name>
    <dbReference type="NCBI Taxonomy" id="66892"/>
    <lineage>
        <taxon>Bacteria</taxon>
        <taxon>Bacillati</taxon>
        <taxon>Actinomycetota</taxon>
        <taxon>Actinomycetes</taxon>
        <taxon>Kitasatosporales</taxon>
        <taxon>Streptomycetaceae</taxon>
        <taxon>Streptomyces</taxon>
    </lineage>
</organism>
<comment type="caution">
    <text evidence="2">The sequence shown here is derived from an EMBL/GenBank/DDBJ whole genome shotgun (WGS) entry which is preliminary data.</text>
</comment>
<feature type="region of interest" description="Disordered" evidence="1">
    <location>
        <begin position="1"/>
        <end position="71"/>
    </location>
</feature>
<evidence type="ECO:0000256" key="1">
    <source>
        <dbReference type="SAM" id="MobiDB-lite"/>
    </source>
</evidence>
<gene>
    <name evidence="2" type="ORF">SGA01_73720</name>
</gene>